<proteinExistence type="predicted"/>
<dbReference type="OrthoDB" id="2518538at2"/>
<gene>
    <name evidence="2" type="ORF">FD21_GL000183</name>
</gene>
<dbReference type="Proteomes" id="UP000051576">
    <property type="component" value="Unassembled WGS sequence"/>
</dbReference>
<evidence type="ECO:0000256" key="1">
    <source>
        <dbReference type="SAM" id="MobiDB-lite"/>
    </source>
</evidence>
<evidence type="ECO:0008006" key="4">
    <source>
        <dbReference type="Google" id="ProtNLM"/>
    </source>
</evidence>
<reference evidence="2 3" key="1">
    <citation type="journal article" date="2015" name="Genome Announc.">
        <title>Expanding the biotechnology potential of lactobacilli through comparative genomics of 213 strains and associated genera.</title>
        <authorList>
            <person name="Sun Z."/>
            <person name="Harris H.M."/>
            <person name="McCann A."/>
            <person name="Guo C."/>
            <person name="Argimon S."/>
            <person name="Zhang W."/>
            <person name="Yang X."/>
            <person name="Jeffery I.B."/>
            <person name="Cooney J.C."/>
            <person name="Kagawa T.F."/>
            <person name="Liu W."/>
            <person name="Song Y."/>
            <person name="Salvetti E."/>
            <person name="Wrobel A."/>
            <person name="Rasinkangas P."/>
            <person name="Parkhill J."/>
            <person name="Rea M.C."/>
            <person name="O'Sullivan O."/>
            <person name="Ritari J."/>
            <person name="Douillard F.P."/>
            <person name="Paul Ross R."/>
            <person name="Yang R."/>
            <person name="Briner A.E."/>
            <person name="Felis G.E."/>
            <person name="de Vos W.M."/>
            <person name="Barrangou R."/>
            <person name="Klaenhammer T.R."/>
            <person name="Caufield P.W."/>
            <person name="Cui Y."/>
            <person name="Zhang H."/>
            <person name="O'Toole P.W."/>
        </authorList>
    </citation>
    <scope>NUCLEOTIDE SEQUENCE [LARGE SCALE GENOMIC DNA]</scope>
    <source>
        <strain evidence="2 3">DSM 20605</strain>
    </source>
</reference>
<dbReference type="STRING" id="1133569.FD21_GL000183"/>
<organism evidence="2 3">
    <name type="scientific">Liquorilactobacillus vini DSM 20605</name>
    <dbReference type="NCBI Taxonomy" id="1133569"/>
    <lineage>
        <taxon>Bacteria</taxon>
        <taxon>Bacillati</taxon>
        <taxon>Bacillota</taxon>
        <taxon>Bacilli</taxon>
        <taxon>Lactobacillales</taxon>
        <taxon>Lactobacillaceae</taxon>
        <taxon>Liquorilactobacillus</taxon>
    </lineage>
</organism>
<name>A0A0R2CCW2_9LACO</name>
<dbReference type="RefSeq" id="WP_010579679.1">
    <property type="nucleotide sequence ID" value="NZ_AHYZ01000030.1"/>
</dbReference>
<dbReference type="eggNOG" id="COG4030">
    <property type="taxonomic scope" value="Bacteria"/>
</dbReference>
<accession>A0A0R2CCW2</accession>
<feature type="compositionally biased region" description="Polar residues" evidence="1">
    <location>
        <begin position="17"/>
        <end position="32"/>
    </location>
</feature>
<dbReference type="PATRIC" id="fig|1133569.4.peg.191"/>
<dbReference type="Pfam" id="PF11175">
    <property type="entry name" value="DUF2961"/>
    <property type="match status" value="1"/>
</dbReference>
<evidence type="ECO:0000313" key="2">
    <source>
        <dbReference type="EMBL" id="KRM89136.1"/>
    </source>
</evidence>
<protein>
    <recommendedName>
        <fullName evidence="4">DUF2961 domain-containing protein</fullName>
    </recommendedName>
</protein>
<dbReference type="Gene3D" id="2.60.120.1390">
    <property type="match status" value="1"/>
</dbReference>
<dbReference type="AlphaFoldDB" id="A0A0R2CCW2"/>
<keyword evidence="3" id="KW-1185">Reference proteome</keyword>
<dbReference type="InterPro" id="IPR021345">
    <property type="entry name" value="DUF2961"/>
</dbReference>
<feature type="region of interest" description="Disordered" evidence="1">
    <location>
        <begin position="17"/>
        <end position="44"/>
    </location>
</feature>
<comment type="caution">
    <text evidence="2">The sequence shown here is derived from an EMBL/GenBank/DDBJ whole genome shotgun (WGS) entry which is preliminary data.</text>
</comment>
<dbReference type="EMBL" id="AYYX01000011">
    <property type="protein sequence ID" value="KRM89136.1"/>
    <property type="molecule type" value="Genomic_DNA"/>
</dbReference>
<evidence type="ECO:0000313" key="3">
    <source>
        <dbReference type="Proteomes" id="UP000051576"/>
    </source>
</evidence>
<sequence length="369" mass="42024">MGVLDDLLIFKHEQSRTITPENPSGASGQAAKTASHLGPSRKGRPCVSIQAGQTLELVNIQATGVIRHIWLTVPTATASGSFVLRDLVLRMYWDGESEPSVECPLGDFFCCGFGTPCRVNSLPIAVNPTLGMNCYFQMPFKKSARITLTNEHPQTIENVFYAFDYALTEPKPTEQLYFHAKWNRQAVNQKGQDYLVLDNLIGHGYYVGTYLAVCALERYWWGEGEFKFYLDHDDQFPTITSTGTEDYFGGAWAFNHQESGQLPVAETYSSLFSGYPFQSKHDHTRDNYHDDSPHAFGNDALPMHGLYRWHLLDPIAFQRHLRVTYQDLGNDDRQLFERQDDIASVAYWYQSEPHRPFAPLLPRQARQPR</sequence>